<reference evidence="3 4" key="1">
    <citation type="journal article" date="2017" name="J. Biotechnol.">
        <title>The complete genome sequence of Streptomyces autolyticus CGMCC 0516, the producer of geldanamycin, autolytimycin, reblastatin and elaiophylin.</title>
        <authorList>
            <person name="Yin M."/>
            <person name="Jiang M."/>
            <person name="Ren Z."/>
            <person name="Dong Y."/>
            <person name="Lu T."/>
        </authorList>
    </citation>
    <scope>NUCLEOTIDE SEQUENCE [LARGE SCALE GENOMIC DNA]</scope>
    <source>
        <strain evidence="3 4">CGMCC0516</strain>
    </source>
</reference>
<evidence type="ECO:0000259" key="2">
    <source>
        <dbReference type="Pfam" id="PF01048"/>
    </source>
</evidence>
<dbReference type="Proteomes" id="UP000187851">
    <property type="component" value="Chromosome"/>
</dbReference>
<sequence>MDSTGQHSDSLVVLTALDVEYAAVRAHLVDPRPQLHPSGTLFEVGRLDGTPWRVALAELGDGNQGAAVLTERAIAMFQPRAVAFVGVAGALKDDIELGDVVVATHVYAYHGGKDEEGEFHSRPRVWPVRQELDQLARYIRRSGSWTGLLPEGPPGTSCPPGAFRQTGGSCPPGAFRQTGGSCPPGAFRQTGGSCPPGASRQTGGSCPPGASRPAVHLKPVAAGEVVLNSADSPLRRQLRRIYQDAAAIEMEGAGVAQAAHLNAALPALIVRGISDRADGKKYDADAEGWQSLAARHAAAFAFAVLRELPPARGPAPPGPGTPTGPVPGFPQGPTAPVPDQPASPPPAPMRHPDAETPPDTGPAAHRQLLRWARRFADDLDLVDSPRPDGGTASPPQLSGGLYVRRAIQDRVVEALYDGDPKAVLVTGDAGNGKSSLLWGLARDLTGLEDAEVFLVNAAWLLRPPSGASAAPMLTPGAVVSGATHARTHGRTPVVLLDTADLLLHDDYHEMALLDLCEDLAAAGVRLVLTSRPEEANRLRTGFVRMSLGPYDDSEIPHAIRGHAAFYCPDAVPRDDEARVRRLMEPVARGLPVREVCRSPLQLRLLFELARDDGAFPSAEIDATGLYRRYWDHRVVTDRRHHGHQRATAPEDLSSVTGAIAVVLMSAGRTELSREDLIERLTSAHGGPGPAWPYEPARVRTSLELLIDRGVLARGASDGIHFFHQTLFEYAAARGLLHLTGAQAPLSLCAWIGSHPRDFFVGAILEQLLMLAAASERYHDPVRDTLMRMAAHEDAMILHTVAVAVAARNPAVGVPVEPLLATAPHGVARRYAVLAPTVRDTDVDALLPRLRGLWERKEPSLEEAVLEALERLAAQDSLAVHAALAEWGCVRELTGRRTAGAGIDVLPRLLVLTSHIDEAAARNGLMEMLDFALNRGLAELASGLMTLWARHWETLGSPEWAAAVQERLRRVRIAPKSHDVEVFQTALARVLAASWTHDHGLPGDHAFPADGDGTDGGPAAGAHPWTRRLDAAVALLEADDHDTAGNAGLIAATAILTTLPHGHWAIEATLDRCLEMTGPGAPHALQHRMVFPLLLGTDCAAAESLVHRLAAMLRALPCPENRPVPPSQRFALVARRILAHREVPPHRVRQVLEHSGFDADSDLWLSRDGLATLLLPAALGGHPTAVSRVEKATTAPAAARDLVRRSLHRAVTDAGLHTERHIGLLVDLSLMDADTVLLEAITTGRAKKGTGPLPPLAHERVLGALRASAPALTGLIADEVAEGNSGKRQRQALTLWECSVSAGVLPVPGLTELLPRYGTFSDQKTRAAFLGLVGTIAAREPSQYTTAHTFLSELVFDTTGAIPRLDDASAGTRNAARKALLHAACESGPLTRTALATALDLAFAPPTDAGLISGLGQLVRRLSAAHGAAPAAELLIRVIGAAVAAQLGRAAENHLAKALRGAMDSIFDHGSPAVYRRLWEHLEERGPEDDADRVVFPERYALGLVSCAVRRAYAATRQDLEALVAHPRVPQPTKMWIGDQLSARSREHTEHDLSWVLGGEPPR</sequence>
<evidence type="ECO:0000313" key="3">
    <source>
        <dbReference type="EMBL" id="AQA09742.1"/>
    </source>
</evidence>
<dbReference type="SUPFAM" id="SSF52540">
    <property type="entry name" value="P-loop containing nucleoside triphosphate hydrolases"/>
    <property type="match status" value="1"/>
</dbReference>
<dbReference type="SUPFAM" id="SSF53167">
    <property type="entry name" value="Purine and uridine phosphorylases"/>
    <property type="match status" value="1"/>
</dbReference>
<accession>A0ABM6H7E5</accession>
<dbReference type="InterPro" id="IPR000845">
    <property type="entry name" value="Nucleoside_phosphorylase_d"/>
</dbReference>
<feature type="compositionally biased region" description="Pro residues" evidence="1">
    <location>
        <begin position="311"/>
        <end position="349"/>
    </location>
</feature>
<dbReference type="PANTHER" id="PTHR46832:SF1">
    <property type="entry name" value="5'-METHYLTHIOADENOSINE_S-ADENOSYLHOMOCYSTEINE NUCLEOSIDASE"/>
    <property type="match status" value="1"/>
</dbReference>
<evidence type="ECO:0000256" key="1">
    <source>
        <dbReference type="SAM" id="MobiDB-lite"/>
    </source>
</evidence>
<gene>
    <name evidence="3" type="ORF">BV401_03785</name>
</gene>
<proteinExistence type="predicted"/>
<dbReference type="CDD" id="cd09008">
    <property type="entry name" value="MTAN"/>
    <property type="match status" value="1"/>
</dbReference>
<dbReference type="InterPro" id="IPR027417">
    <property type="entry name" value="P-loop_NTPase"/>
</dbReference>
<dbReference type="RefSeq" id="WP_202819317.1">
    <property type="nucleotide sequence ID" value="NZ_CP019458.1"/>
</dbReference>
<organism evidence="3 4">
    <name type="scientific">Streptomyces autolyticus</name>
    <dbReference type="NCBI Taxonomy" id="75293"/>
    <lineage>
        <taxon>Bacteria</taxon>
        <taxon>Bacillati</taxon>
        <taxon>Actinomycetota</taxon>
        <taxon>Actinomycetes</taxon>
        <taxon>Kitasatosporales</taxon>
        <taxon>Streptomycetaceae</taxon>
        <taxon>Streptomyces</taxon>
    </lineage>
</organism>
<evidence type="ECO:0000313" key="4">
    <source>
        <dbReference type="Proteomes" id="UP000187851"/>
    </source>
</evidence>
<feature type="region of interest" description="Disordered" evidence="1">
    <location>
        <begin position="310"/>
        <end position="363"/>
    </location>
</feature>
<dbReference type="Pfam" id="PF01048">
    <property type="entry name" value="PNP_UDP_1"/>
    <property type="match status" value="1"/>
</dbReference>
<dbReference type="EMBL" id="CP019458">
    <property type="protein sequence ID" value="AQA09742.1"/>
    <property type="molecule type" value="Genomic_DNA"/>
</dbReference>
<dbReference type="Gene3D" id="3.40.50.1580">
    <property type="entry name" value="Nucleoside phosphorylase domain"/>
    <property type="match status" value="1"/>
</dbReference>
<feature type="domain" description="Nucleoside phosphorylase" evidence="2">
    <location>
        <begin position="11"/>
        <end position="305"/>
    </location>
</feature>
<keyword evidence="4" id="KW-1185">Reference proteome</keyword>
<dbReference type="PANTHER" id="PTHR46832">
    <property type="entry name" value="5'-METHYLTHIOADENOSINE/S-ADENOSYLHOMOCYSTEINE NUCLEOSIDASE"/>
    <property type="match status" value="1"/>
</dbReference>
<name>A0ABM6H7E5_9ACTN</name>
<protein>
    <recommendedName>
        <fullName evidence="2">Nucleoside phosphorylase domain-containing protein</fullName>
    </recommendedName>
</protein>
<dbReference type="InterPro" id="IPR035994">
    <property type="entry name" value="Nucleoside_phosphorylase_sf"/>
</dbReference>